<feature type="region of interest" description="Disordered" evidence="1">
    <location>
        <begin position="1"/>
        <end position="52"/>
    </location>
</feature>
<accession>A0A518DNX6</accession>
<feature type="compositionally biased region" description="Basic and acidic residues" evidence="1">
    <location>
        <begin position="8"/>
        <end position="37"/>
    </location>
</feature>
<protein>
    <recommendedName>
        <fullName evidence="4">DUF1844 domain-containing protein</fullName>
    </recommendedName>
</protein>
<dbReference type="AlphaFoldDB" id="A0A518DNX6"/>
<name>A0A518DNX6_9BACT</name>
<evidence type="ECO:0000313" key="3">
    <source>
        <dbReference type="Proteomes" id="UP000317648"/>
    </source>
</evidence>
<keyword evidence="3" id="KW-1185">Reference proteome</keyword>
<dbReference type="OrthoDB" id="9799618at2"/>
<dbReference type="InterPro" id="IPR014995">
    <property type="entry name" value="DUF1844"/>
</dbReference>
<organism evidence="2 3">
    <name type="scientific">Lignipirellula cremea</name>
    <dbReference type="NCBI Taxonomy" id="2528010"/>
    <lineage>
        <taxon>Bacteria</taxon>
        <taxon>Pseudomonadati</taxon>
        <taxon>Planctomycetota</taxon>
        <taxon>Planctomycetia</taxon>
        <taxon>Pirellulales</taxon>
        <taxon>Pirellulaceae</taxon>
        <taxon>Lignipirellula</taxon>
    </lineage>
</organism>
<dbReference type="RefSeq" id="WP_145050435.1">
    <property type="nucleotide sequence ID" value="NZ_CP036433.1"/>
</dbReference>
<evidence type="ECO:0000256" key="1">
    <source>
        <dbReference type="SAM" id="MobiDB-lite"/>
    </source>
</evidence>
<dbReference type="KEGG" id="lcre:Pla8534_13220"/>
<sequence>MAEEPQDPQERPIIVDEDWKSQAQREKAQADQAKADQGKASARPAPDEEQIPPASFEMLVSIFATQAIASLGGIPDPIEGKVVVRKPLAKHYIDLLAVIEEKTKGNLSSDESQMLTEALHQLRMLFVASPDKAEEPPSEGPKIIT</sequence>
<dbReference type="Pfam" id="PF08899">
    <property type="entry name" value="DUF1844"/>
    <property type="match status" value="1"/>
</dbReference>
<evidence type="ECO:0000313" key="2">
    <source>
        <dbReference type="EMBL" id="QDU93542.1"/>
    </source>
</evidence>
<gene>
    <name evidence="2" type="ORF">Pla8534_13220</name>
</gene>
<dbReference type="EMBL" id="CP036433">
    <property type="protein sequence ID" value="QDU93542.1"/>
    <property type="molecule type" value="Genomic_DNA"/>
</dbReference>
<reference evidence="2 3" key="1">
    <citation type="submission" date="2019-02" db="EMBL/GenBank/DDBJ databases">
        <title>Deep-cultivation of Planctomycetes and their phenomic and genomic characterization uncovers novel biology.</title>
        <authorList>
            <person name="Wiegand S."/>
            <person name="Jogler M."/>
            <person name="Boedeker C."/>
            <person name="Pinto D."/>
            <person name="Vollmers J."/>
            <person name="Rivas-Marin E."/>
            <person name="Kohn T."/>
            <person name="Peeters S.H."/>
            <person name="Heuer A."/>
            <person name="Rast P."/>
            <person name="Oberbeckmann S."/>
            <person name="Bunk B."/>
            <person name="Jeske O."/>
            <person name="Meyerdierks A."/>
            <person name="Storesund J.E."/>
            <person name="Kallscheuer N."/>
            <person name="Luecker S."/>
            <person name="Lage O.M."/>
            <person name="Pohl T."/>
            <person name="Merkel B.J."/>
            <person name="Hornburger P."/>
            <person name="Mueller R.-W."/>
            <person name="Bruemmer F."/>
            <person name="Labrenz M."/>
            <person name="Spormann A.M."/>
            <person name="Op den Camp H."/>
            <person name="Overmann J."/>
            <person name="Amann R."/>
            <person name="Jetten M.S.M."/>
            <person name="Mascher T."/>
            <person name="Medema M.H."/>
            <person name="Devos D.P."/>
            <person name="Kaster A.-K."/>
            <person name="Ovreas L."/>
            <person name="Rohde M."/>
            <person name="Galperin M.Y."/>
            <person name="Jogler C."/>
        </authorList>
    </citation>
    <scope>NUCLEOTIDE SEQUENCE [LARGE SCALE GENOMIC DNA]</scope>
    <source>
        <strain evidence="2 3">Pla85_3_4</strain>
    </source>
</reference>
<evidence type="ECO:0008006" key="4">
    <source>
        <dbReference type="Google" id="ProtNLM"/>
    </source>
</evidence>
<dbReference type="Proteomes" id="UP000317648">
    <property type="component" value="Chromosome"/>
</dbReference>
<proteinExistence type="predicted"/>